<protein>
    <submittedName>
        <fullName evidence="2">Uncharacterized protein</fullName>
    </submittedName>
</protein>
<organism evidence="2 3">
    <name type="scientific">Armillaria novae-zelandiae</name>
    <dbReference type="NCBI Taxonomy" id="153914"/>
    <lineage>
        <taxon>Eukaryota</taxon>
        <taxon>Fungi</taxon>
        <taxon>Dikarya</taxon>
        <taxon>Basidiomycota</taxon>
        <taxon>Agaricomycotina</taxon>
        <taxon>Agaricomycetes</taxon>
        <taxon>Agaricomycetidae</taxon>
        <taxon>Agaricales</taxon>
        <taxon>Marasmiineae</taxon>
        <taxon>Physalacriaceae</taxon>
        <taxon>Armillaria</taxon>
    </lineage>
</organism>
<name>A0AA39NWA8_9AGAR</name>
<proteinExistence type="predicted"/>
<feature type="region of interest" description="Disordered" evidence="1">
    <location>
        <begin position="148"/>
        <end position="172"/>
    </location>
</feature>
<comment type="caution">
    <text evidence="2">The sequence shown here is derived from an EMBL/GenBank/DDBJ whole genome shotgun (WGS) entry which is preliminary data.</text>
</comment>
<gene>
    <name evidence="2" type="ORF">IW261DRAFT_1505572</name>
</gene>
<evidence type="ECO:0000313" key="2">
    <source>
        <dbReference type="EMBL" id="KAK0473071.1"/>
    </source>
</evidence>
<evidence type="ECO:0000256" key="1">
    <source>
        <dbReference type="SAM" id="MobiDB-lite"/>
    </source>
</evidence>
<dbReference type="EMBL" id="JAUEPR010000035">
    <property type="protein sequence ID" value="KAK0473071.1"/>
    <property type="molecule type" value="Genomic_DNA"/>
</dbReference>
<accession>A0AA39NWA8</accession>
<reference evidence="2" key="1">
    <citation type="submission" date="2023-06" db="EMBL/GenBank/DDBJ databases">
        <authorList>
            <consortium name="Lawrence Berkeley National Laboratory"/>
            <person name="Ahrendt S."/>
            <person name="Sahu N."/>
            <person name="Indic B."/>
            <person name="Wong-Bajracharya J."/>
            <person name="Merenyi Z."/>
            <person name="Ke H.-M."/>
            <person name="Monk M."/>
            <person name="Kocsube S."/>
            <person name="Drula E."/>
            <person name="Lipzen A."/>
            <person name="Balint B."/>
            <person name="Henrissat B."/>
            <person name="Andreopoulos B."/>
            <person name="Martin F.M."/>
            <person name="Harder C.B."/>
            <person name="Rigling D."/>
            <person name="Ford K.L."/>
            <person name="Foster G.D."/>
            <person name="Pangilinan J."/>
            <person name="Papanicolaou A."/>
            <person name="Barry K."/>
            <person name="LaButti K."/>
            <person name="Viragh M."/>
            <person name="Koriabine M."/>
            <person name="Yan M."/>
            <person name="Riley R."/>
            <person name="Champramary S."/>
            <person name="Plett K.L."/>
            <person name="Tsai I.J."/>
            <person name="Slot J."/>
            <person name="Sipos G."/>
            <person name="Plett J."/>
            <person name="Nagy L.G."/>
            <person name="Grigoriev I.V."/>
        </authorList>
    </citation>
    <scope>NUCLEOTIDE SEQUENCE</scope>
    <source>
        <strain evidence="2">ICMP 16352</strain>
    </source>
</reference>
<evidence type="ECO:0000313" key="3">
    <source>
        <dbReference type="Proteomes" id="UP001175227"/>
    </source>
</evidence>
<dbReference type="AlphaFoldDB" id="A0AA39NWA8"/>
<keyword evidence="3" id="KW-1185">Reference proteome</keyword>
<dbReference type="Proteomes" id="UP001175227">
    <property type="component" value="Unassembled WGS sequence"/>
</dbReference>
<sequence>MVPHIDEYVIVQLDPVASLKGLEDPEVTEACKALVSKKYVACITWMQPVILGMEHISVSLTFVSNGIGMARPAEHLLPEMTIPIYPNTQHPLSRPPLIPSKEIPWLHCHQTTQLGCQVRWRNTREAGIPVPPAKHELTAKDATRLQMLSSEDSEWRSRLSQEDSAGEGIPSNNARHELQAHVAEDIGVPPKKSLTSTLLGLFPCIPDSASLYSNDNCSVCSDDTTGIYIFGEPPSDTMPIAILSNDLTSLAAEEIGDPWEFNSEMEALKRIEGEHCSRTRVAIEKTRALDVAFDEKLAAARQDSKPTSTKSKFSRICRQWLRFRFWSPFVSS</sequence>